<feature type="region of interest" description="Disordered" evidence="1">
    <location>
        <begin position="74"/>
        <end position="269"/>
    </location>
</feature>
<feature type="compositionally biased region" description="Basic and acidic residues" evidence="1">
    <location>
        <begin position="250"/>
        <end position="262"/>
    </location>
</feature>
<name>A0A8H6VKF4_9PEZI</name>
<sequence>MEWAKNWVIDKVSGYAKTGIQAGGTLAGNAVGGVGSLIENSGRSVGQSTSGAIGGVGGYINNYGDGIKNSMAADGPVGGGGAQKKTTVKPTQAVKRTADGTQKTATKALPAVSTGTKALPAPNQTPAASSSLKPAAMPSKPPQPTNRVLPAKKPVTSSSPTITKPPAAKPAVNTASTPSTGSTPRPPVSTRQSERTPDGKVKIARSARPSEPTTNNQPTTPLARLAASNEASRPQPVRAPVSTRLSPIRGDGKVRISAESRPRPAVRAN</sequence>
<evidence type="ECO:0000313" key="2">
    <source>
        <dbReference type="EMBL" id="KAF7193662.1"/>
    </source>
</evidence>
<proteinExistence type="predicted"/>
<feature type="compositionally biased region" description="Polar residues" evidence="1">
    <location>
        <begin position="122"/>
        <end position="132"/>
    </location>
</feature>
<evidence type="ECO:0000313" key="3">
    <source>
        <dbReference type="Proteomes" id="UP000660729"/>
    </source>
</evidence>
<organism evidence="2 3">
    <name type="scientific">Pseudocercospora fuligena</name>
    <dbReference type="NCBI Taxonomy" id="685502"/>
    <lineage>
        <taxon>Eukaryota</taxon>
        <taxon>Fungi</taxon>
        <taxon>Dikarya</taxon>
        <taxon>Ascomycota</taxon>
        <taxon>Pezizomycotina</taxon>
        <taxon>Dothideomycetes</taxon>
        <taxon>Dothideomycetidae</taxon>
        <taxon>Mycosphaerellales</taxon>
        <taxon>Mycosphaerellaceae</taxon>
        <taxon>Pseudocercospora</taxon>
    </lineage>
</organism>
<accession>A0A8H6VKF4</accession>
<feature type="compositionally biased region" description="Low complexity" evidence="1">
    <location>
        <begin position="164"/>
        <end position="183"/>
    </location>
</feature>
<gene>
    <name evidence="2" type="ORF">HII31_05008</name>
</gene>
<keyword evidence="3" id="KW-1185">Reference proteome</keyword>
<evidence type="ECO:0000256" key="1">
    <source>
        <dbReference type="SAM" id="MobiDB-lite"/>
    </source>
</evidence>
<reference evidence="2" key="1">
    <citation type="submission" date="2020-04" db="EMBL/GenBank/DDBJ databases">
        <title>Draft genome resource of the tomato pathogen Pseudocercospora fuligena.</title>
        <authorList>
            <person name="Zaccaron A."/>
        </authorList>
    </citation>
    <scope>NUCLEOTIDE SEQUENCE</scope>
    <source>
        <strain evidence="2">PF001</strain>
    </source>
</reference>
<feature type="compositionally biased region" description="Polar residues" evidence="1">
    <location>
        <begin position="211"/>
        <end position="220"/>
    </location>
</feature>
<comment type="caution">
    <text evidence="2">The sequence shown here is derived from an EMBL/GenBank/DDBJ whole genome shotgun (WGS) entry which is preliminary data.</text>
</comment>
<dbReference type="EMBL" id="JABCIY010000077">
    <property type="protein sequence ID" value="KAF7193662.1"/>
    <property type="molecule type" value="Genomic_DNA"/>
</dbReference>
<feature type="compositionally biased region" description="Basic and acidic residues" evidence="1">
    <location>
        <begin position="192"/>
        <end position="201"/>
    </location>
</feature>
<dbReference type="OrthoDB" id="3649215at2759"/>
<protein>
    <submittedName>
        <fullName evidence="2">Uncharacterized protein</fullName>
    </submittedName>
</protein>
<dbReference type="Proteomes" id="UP000660729">
    <property type="component" value="Unassembled WGS sequence"/>
</dbReference>
<dbReference type="AlphaFoldDB" id="A0A8H6VKF4"/>